<dbReference type="Gene3D" id="3.40.50.300">
    <property type="entry name" value="P-loop containing nucleotide triphosphate hydrolases"/>
    <property type="match status" value="1"/>
</dbReference>
<dbReference type="Pfam" id="PF00270">
    <property type="entry name" value="DEAD"/>
    <property type="match status" value="2"/>
</dbReference>
<dbReference type="InterPro" id="IPR014014">
    <property type="entry name" value="RNA_helicase_DEAD_Q_motif"/>
</dbReference>
<evidence type="ECO:0000313" key="9">
    <source>
        <dbReference type="EMBL" id="KAG2266711.1"/>
    </source>
</evidence>
<feature type="short sequence motif" description="Q motif" evidence="5">
    <location>
        <begin position="79"/>
        <end position="107"/>
    </location>
</feature>
<evidence type="ECO:0000256" key="6">
    <source>
        <dbReference type="SAM" id="Coils"/>
    </source>
</evidence>
<feature type="coiled-coil region" evidence="6">
    <location>
        <begin position="227"/>
        <end position="254"/>
    </location>
</feature>
<evidence type="ECO:0000313" key="10">
    <source>
        <dbReference type="Proteomes" id="UP000886595"/>
    </source>
</evidence>
<keyword evidence="10" id="KW-1185">Reference proteome</keyword>
<evidence type="ECO:0000256" key="3">
    <source>
        <dbReference type="ARBA" id="ARBA00022806"/>
    </source>
</evidence>
<dbReference type="GO" id="GO:0003724">
    <property type="term" value="F:RNA helicase activity"/>
    <property type="evidence" value="ECO:0007669"/>
    <property type="project" value="InterPro"/>
</dbReference>
<keyword evidence="2" id="KW-0378">Hydrolase</keyword>
<dbReference type="AlphaFoldDB" id="A0A8X7QAJ0"/>
<keyword evidence="4" id="KW-0067">ATP-binding</keyword>
<evidence type="ECO:0000256" key="5">
    <source>
        <dbReference type="PROSITE-ProRule" id="PRU00552"/>
    </source>
</evidence>
<evidence type="ECO:0000259" key="7">
    <source>
        <dbReference type="PROSITE" id="PS51192"/>
    </source>
</evidence>
<evidence type="ECO:0000256" key="1">
    <source>
        <dbReference type="ARBA" id="ARBA00022741"/>
    </source>
</evidence>
<dbReference type="OrthoDB" id="1191041at2759"/>
<dbReference type="PANTHER" id="PTHR47960">
    <property type="entry name" value="DEAD-BOX ATP-DEPENDENT RNA HELICASE 50"/>
    <property type="match status" value="1"/>
</dbReference>
<dbReference type="GO" id="GO:0003676">
    <property type="term" value="F:nucleic acid binding"/>
    <property type="evidence" value="ECO:0007669"/>
    <property type="project" value="InterPro"/>
</dbReference>
<proteinExistence type="predicted"/>
<feature type="domain" description="Helicase ATP-binding" evidence="7">
    <location>
        <begin position="110"/>
        <end position="357"/>
    </location>
</feature>
<keyword evidence="3" id="KW-0347">Helicase</keyword>
<dbReference type="SUPFAM" id="SSF52540">
    <property type="entry name" value="P-loop containing nucleoside triphosphate hydrolases"/>
    <property type="match status" value="1"/>
</dbReference>
<organism evidence="9 10">
    <name type="scientific">Brassica carinata</name>
    <name type="common">Ethiopian mustard</name>
    <name type="synonym">Abyssinian cabbage</name>
    <dbReference type="NCBI Taxonomy" id="52824"/>
    <lineage>
        <taxon>Eukaryota</taxon>
        <taxon>Viridiplantae</taxon>
        <taxon>Streptophyta</taxon>
        <taxon>Embryophyta</taxon>
        <taxon>Tracheophyta</taxon>
        <taxon>Spermatophyta</taxon>
        <taxon>Magnoliopsida</taxon>
        <taxon>eudicotyledons</taxon>
        <taxon>Gunneridae</taxon>
        <taxon>Pentapetalae</taxon>
        <taxon>rosids</taxon>
        <taxon>malvids</taxon>
        <taxon>Brassicales</taxon>
        <taxon>Brassicaceae</taxon>
        <taxon>Brassiceae</taxon>
        <taxon>Brassica</taxon>
    </lineage>
</organism>
<evidence type="ECO:0000256" key="2">
    <source>
        <dbReference type="ARBA" id="ARBA00022801"/>
    </source>
</evidence>
<accession>A0A8X7QAJ0</accession>
<keyword evidence="6" id="KW-0175">Coiled coil</keyword>
<dbReference type="PROSITE" id="PS51192">
    <property type="entry name" value="HELICASE_ATP_BIND_1"/>
    <property type="match status" value="1"/>
</dbReference>
<dbReference type="EMBL" id="JAAMPC010000014">
    <property type="protein sequence ID" value="KAG2266711.1"/>
    <property type="molecule type" value="Genomic_DNA"/>
</dbReference>
<dbReference type="InterPro" id="IPR027417">
    <property type="entry name" value="P-loop_NTPase"/>
</dbReference>
<keyword evidence="1" id="KW-0547">Nucleotide-binding</keyword>
<evidence type="ECO:0000259" key="8">
    <source>
        <dbReference type="PROSITE" id="PS51195"/>
    </source>
</evidence>
<gene>
    <name evidence="9" type="ORF">Bca52824_073790</name>
</gene>
<evidence type="ECO:0000256" key="4">
    <source>
        <dbReference type="ARBA" id="ARBA00022840"/>
    </source>
</evidence>
<protein>
    <submittedName>
        <fullName evidence="9">Uncharacterized protein</fullName>
    </submittedName>
</protein>
<comment type="caution">
    <text evidence="9">The sequence shown here is derived from an EMBL/GenBank/DDBJ whole genome shotgun (WGS) entry which is preliminary data.</text>
</comment>
<dbReference type="PROSITE" id="PS51195">
    <property type="entry name" value="Q_MOTIF"/>
    <property type="match status" value="1"/>
</dbReference>
<sequence>MPLNVRKKVYNQNEDEANSLGTVFPTFDPDQLKHTILLERLPLRHLKESAAKPQPRPSSVVGIEEEKGIKSKKKKKMAESFEELGLNEEVMGALKEMSIEAPTEIQCIGIPAVMDRKSVVLGSHTGSGKTLAYLLPIVQCHFMISLDMKIESQVEEKSREVKGKDELVAEEEKLLKEKEDKIVSLQTEVSSLQGSSDSAKQLGKVQARVVELEKQVRLLSGGTGNSLEQKNKEKTSTEARTKEAEKKLTELNSSLDKVCIFPLVSLSILGTWLLIYAIDMVVGTPGRILQHIEEGNMVYGDIAYLVLDEADTMFDRGFGPDIRKFLAPLKQRALKTNSHGFQTVLVTDTRISTWASS</sequence>
<dbReference type="InterPro" id="IPR014001">
    <property type="entry name" value="Helicase_ATP-bd"/>
</dbReference>
<dbReference type="Proteomes" id="UP000886595">
    <property type="component" value="Unassembled WGS sequence"/>
</dbReference>
<feature type="domain" description="DEAD-box RNA helicase Q" evidence="8">
    <location>
        <begin position="79"/>
        <end position="107"/>
    </location>
</feature>
<name>A0A8X7QAJ0_BRACI</name>
<dbReference type="GO" id="GO:0005524">
    <property type="term" value="F:ATP binding"/>
    <property type="evidence" value="ECO:0007669"/>
    <property type="project" value="UniProtKB-KW"/>
</dbReference>
<dbReference type="GO" id="GO:0016787">
    <property type="term" value="F:hydrolase activity"/>
    <property type="evidence" value="ECO:0007669"/>
    <property type="project" value="UniProtKB-KW"/>
</dbReference>
<dbReference type="SMART" id="SM00487">
    <property type="entry name" value="DEXDc"/>
    <property type="match status" value="1"/>
</dbReference>
<feature type="coiled-coil region" evidence="6">
    <location>
        <begin position="161"/>
        <end position="195"/>
    </location>
</feature>
<reference evidence="9 10" key="1">
    <citation type="submission" date="2020-02" db="EMBL/GenBank/DDBJ databases">
        <authorList>
            <person name="Ma Q."/>
            <person name="Huang Y."/>
            <person name="Song X."/>
            <person name="Pei D."/>
        </authorList>
    </citation>
    <scope>NUCLEOTIDE SEQUENCE [LARGE SCALE GENOMIC DNA]</scope>
    <source>
        <strain evidence="9">Sxm20200214</strain>
        <tissue evidence="9">Leaf</tissue>
    </source>
</reference>
<dbReference type="InterPro" id="IPR011545">
    <property type="entry name" value="DEAD/DEAH_box_helicase_dom"/>
</dbReference>